<evidence type="ECO:0000313" key="2">
    <source>
        <dbReference type="Proteomes" id="UP000240883"/>
    </source>
</evidence>
<sequence length="73" mass="7733">MEQLGDGGAQSCLAPRGSMFPSRWLLPKPFGVPDPFPGNQSPQQVRVQRPLCTPRPCASDGFLLEPRGSGPGG</sequence>
<accession>A0A2T2NY15</accession>
<keyword evidence="2" id="KW-1185">Reference proteome</keyword>
<dbReference type="AlphaFoldDB" id="A0A2T2NY15"/>
<evidence type="ECO:0000313" key="1">
    <source>
        <dbReference type="EMBL" id="PSN70315.1"/>
    </source>
</evidence>
<gene>
    <name evidence="1" type="ORF">BS50DRAFT_571580</name>
</gene>
<organism evidence="1 2">
    <name type="scientific">Corynespora cassiicola Philippines</name>
    <dbReference type="NCBI Taxonomy" id="1448308"/>
    <lineage>
        <taxon>Eukaryota</taxon>
        <taxon>Fungi</taxon>
        <taxon>Dikarya</taxon>
        <taxon>Ascomycota</taxon>
        <taxon>Pezizomycotina</taxon>
        <taxon>Dothideomycetes</taxon>
        <taxon>Pleosporomycetidae</taxon>
        <taxon>Pleosporales</taxon>
        <taxon>Corynesporascaceae</taxon>
        <taxon>Corynespora</taxon>
    </lineage>
</organism>
<reference evidence="1 2" key="1">
    <citation type="journal article" date="2018" name="Front. Microbiol.">
        <title>Genome-Wide Analysis of Corynespora cassiicola Leaf Fall Disease Putative Effectors.</title>
        <authorList>
            <person name="Lopez D."/>
            <person name="Ribeiro S."/>
            <person name="Label P."/>
            <person name="Fumanal B."/>
            <person name="Venisse J.S."/>
            <person name="Kohler A."/>
            <person name="de Oliveira R.R."/>
            <person name="Labutti K."/>
            <person name="Lipzen A."/>
            <person name="Lail K."/>
            <person name="Bauer D."/>
            <person name="Ohm R.A."/>
            <person name="Barry K.W."/>
            <person name="Spatafora J."/>
            <person name="Grigoriev I.V."/>
            <person name="Martin F.M."/>
            <person name="Pujade-Renaud V."/>
        </authorList>
    </citation>
    <scope>NUCLEOTIDE SEQUENCE [LARGE SCALE GENOMIC DNA]</scope>
    <source>
        <strain evidence="1 2">Philippines</strain>
    </source>
</reference>
<dbReference type="EMBL" id="KZ678132">
    <property type="protein sequence ID" value="PSN70315.1"/>
    <property type="molecule type" value="Genomic_DNA"/>
</dbReference>
<dbReference type="Proteomes" id="UP000240883">
    <property type="component" value="Unassembled WGS sequence"/>
</dbReference>
<name>A0A2T2NY15_CORCC</name>
<proteinExistence type="predicted"/>
<protein>
    <submittedName>
        <fullName evidence="1">Uncharacterized protein</fullName>
    </submittedName>
</protein>